<evidence type="ECO:0000256" key="1">
    <source>
        <dbReference type="SAM" id="Phobius"/>
    </source>
</evidence>
<accession>A0A1G9SZU4</accession>
<feature type="transmembrane region" description="Helical" evidence="1">
    <location>
        <begin position="164"/>
        <end position="186"/>
    </location>
</feature>
<feature type="transmembrane region" description="Helical" evidence="1">
    <location>
        <begin position="83"/>
        <end position="99"/>
    </location>
</feature>
<keyword evidence="1" id="KW-0812">Transmembrane</keyword>
<dbReference type="Proteomes" id="UP000199451">
    <property type="component" value="Unassembled WGS sequence"/>
</dbReference>
<gene>
    <name evidence="2" type="ORF">SAMN04487949_1545</name>
</gene>
<keyword evidence="1" id="KW-0472">Membrane</keyword>
<dbReference type="PANTHER" id="PTHR37692:SF1">
    <property type="entry name" value="DUF420 DOMAIN-CONTAINING PROTEIN"/>
    <property type="match status" value="1"/>
</dbReference>
<feature type="transmembrane region" description="Helical" evidence="1">
    <location>
        <begin position="119"/>
        <end position="143"/>
    </location>
</feature>
<evidence type="ECO:0000313" key="2">
    <source>
        <dbReference type="EMBL" id="SDM40375.1"/>
    </source>
</evidence>
<feature type="transmembrane region" description="Helical" evidence="1">
    <location>
        <begin position="12"/>
        <end position="33"/>
    </location>
</feature>
<proteinExistence type="predicted"/>
<name>A0A1G9SZU4_9EURY</name>
<dbReference type="PANTHER" id="PTHR37692">
    <property type="entry name" value="HYPOTHETICAL MEMBRANE SPANNING PROTEIN"/>
    <property type="match status" value="1"/>
</dbReference>
<evidence type="ECO:0000313" key="3">
    <source>
        <dbReference type="Proteomes" id="UP000199451"/>
    </source>
</evidence>
<dbReference type="InterPro" id="IPR007352">
    <property type="entry name" value="DUF420"/>
</dbReference>
<dbReference type="Pfam" id="PF04238">
    <property type="entry name" value="DUF420"/>
    <property type="match status" value="1"/>
</dbReference>
<dbReference type="OrthoDB" id="202206at2157"/>
<keyword evidence="1" id="KW-1133">Transmembrane helix</keyword>
<dbReference type="STRING" id="660521.SAMN04487949_1545"/>
<dbReference type="RefSeq" id="WP_089696040.1">
    <property type="nucleotide sequence ID" value="NZ_FNHL01000002.1"/>
</dbReference>
<dbReference type="EMBL" id="FNHL01000002">
    <property type="protein sequence ID" value="SDM40375.1"/>
    <property type="molecule type" value="Genomic_DNA"/>
</dbReference>
<protein>
    <submittedName>
        <fullName evidence="2">Putative membrane protein</fullName>
    </submittedName>
</protein>
<sequence length="187" mass="20454">MELQRARNHVTALTAVLTVVSLALVFGAVLGAIPSTFIPRASTAVLDAIPHVNAVVSTFAIGTIVAGVRFIRRGDVGKHRAMMLTSLALFVTFLVLYLYKVTLTGAADFGGPTAVYRFVYLPTLAIHILLAIVCIPLLYYVLLLALTRPVSELYETSHRRFGRVAAALWLVSFALGNVVYVLLYWLY</sequence>
<feature type="transmembrane region" description="Helical" evidence="1">
    <location>
        <begin position="53"/>
        <end position="71"/>
    </location>
</feature>
<reference evidence="3" key="1">
    <citation type="submission" date="2016-10" db="EMBL/GenBank/DDBJ databases">
        <authorList>
            <person name="Varghese N."/>
            <person name="Submissions S."/>
        </authorList>
    </citation>
    <scope>NUCLEOTIDE SEQUENCE [LARGE SCALE GENOMIC DNA]</scope>
    <source>
        <strain evidence="3">CGMCC 1.10119</strain>
    </source>
</reference>
<keyword evidence="3" id="KW-1185">Reference proteome</keyword>
<organism evidence="2 3">
    <name type="scientific">Halogranum gelatinilyticum</name>
    <dbReference type="NCBI Taxonomy" id="660521"/>
    <lineage>
        <taxon>Archaea</taxon>
        <taxon>Methanobacteriati</taxon>
        <taxon>Methanobacteriota</taxon>
        <taxon>Stenosarchaea group</taxon>
        <taxon>Halobacteria</taxon>
        <taxon>Halobacteriales</taxon>
        <taxon>Haloferacaceae</taxon>
    </lineage>
</organism>
<dbReference type="AlphaFoldDB" id="A0A1G9SZU4"/>